<gene>
    <name evidence="7" type="ORF">GCM10023093_01430</name>
</gene>
<dbReference type="EMBL" id="BAABFA010000001">
    <property type="protein sequence ID" value="GAA4459793.1"/>
    <property type="molecule type" value="Genomic_DNA"/>
</dbReference>
<reference evidence="8" key="1">
    <citation type="journal article" date="2019" name="Int. J. Syst. Evol. Microbiol.">
        <title>The Global Catalogue of Microorganisms (GCM) 10K type strain sequencing project: providing services to taxonomists for standard genome sequencing and annotation.</title>
        <authorList>
            <consortium name="The Broad Institute Genomics Platform"/>
            <consortium name="The Broad Institute Genome Sequencing Center for Infectious Disease"/>
            <person name="Wu L."/>
            <person name="Ma J."/>
        </authorList>
    </citation>
    <scope>NUCLEOTIDE SEQUENCE [LARGE SCALE GENOMIC DNA]</scope>
    <source>
        <strain evidence="8">JCM 32105</strain>
    </source>
</reference>
<sequence length="208" mass="24135">MAAKKENKAVEKNASTEEKIKDAAKRVFTQKGYAATRTRDIAEESGYNLSLINYYFRSKEKLFDIIMMEQLQMFIHSVTDLLDDHNTTLQEKITQIVAHYIDMLKKNPGVPFFVMNEVNTAPEKLVARIKLQRNDLYIVKQWMEFVKSRPQTALNPAHIFLNLLGMTVFPFVAAPMISLRLGLDQQQFDALMDERKKLIPMWVAEMMN</sequence>
<dbReference type="InterPro" id="IPR001647">
    <property type="entry name" value="HTH_TetR"/>
</dbReference>
<dbReference type="PROSITE" id="PS50977">
    <property type="entry name" value="HTH_TETR_2"/>
    <property type="match status" value="1"/>
</dbReference>
<dbReference type="InterPro" id="IPR050109">
    <property type="entry name" value="HTH-type_TetR-like_transc_reg"/>
</dbReference>
<keyword evidence="1" id="KW-0805">Transcription regulation</keyword>
<dbReference type="Pfam" id="PF00440">
    <property type="entry name" value="TetR_N"/>
    <property type="match status" value="1"/>
</dbReference>
<accession>A0ABP8N5E7</accession>
<dbReference type="RefSeq" id="WP_345076994.1">
    <property type="nucleotide sequence ID" value="NZ_BAABFA010000001.1"/>
</dbReference>
<feature type="DNA-binding region" description="H-T-H motif" evidence="4">
    <location>
        <begin position="37"/>
        <end position="56"/>
    </location>
</feature>
<evidence type="ECO:0000256" key="1">
    <source>
        <dbReference type="ARBA" id="ARBA00023015"/>
    </source>
</evidence>
<keyword evidence="3" id="KW-0804">Transcription</keyword>
<keyword evidence="5" id="KW-0812">Transmembrane</keyword>
<name>A0ABP8N5E7_9BACT</name>
<dbReference type="SUPFAM" id="SSF46689">
    <property type="entry name" value="Homeodomain-like"/>
    <property type="match status" value="1"/>
</dbReference>
<comment type="caution">
    <text evidence="7">The sequence shown here is derived from an EMBL/GenBank/DDBJ whole genome shotgun (WGS) entry which is preliminary data.</text>
</comment>
<protein>
    <recommendedName>
        <fullName evidence="6">HTH tetR-type domain-containing protein</fullName>
    </recommendedName>
</protein>
<keyword evidence="8" id="KW-1185">Reference proteome</keyword>
<proteinExistence type="predicted"/>
<keyword evidence="2 4" id="KW-0238">DNA-binding</keyword>
<evidence type="ECO:0000313" key="8">
    <source>
        <dbReference type="Proteomes" id="UP001500067"/>
    </source>
</evidence>
<evidence type="ECO:0000256" key="2">
    <source>
        <dbReference type="ARBA" id="ARBA00023125"/>
    </source>
</evidence>
<organism evidence="7 8">
    <name type="scientific">Nemorincola caseinilytica</name>
    <dbReference type="NCBI Taxonomy" id="2054315"/>
    <lineage>
        <taxon>Bacteria</taxon>
        <taxon>Pseudomonadati</taxon>
        <taxon>Bacteroidota</taxon>
        <taxon>Chitinophagia</taxon>
        <taxon>Chitinophagales</taxon>
        <taxon>Chitinophagaceae</taxon>
        <taxon>Nemorincola</taxon>
    </lineage>
</organism>
<feature type="domain" description="HTH tetR-type" evidence="6">
    <location>
        <begin position="14"/>
        <end position="74"/>
    </location>
</feature>
<evidence type="ECO:0000256" key="5">
    <source>
        <dbReference type="SAM" id="Phobius"/>
    </source>
</evidence>
<dbReference type="InterPro" id="IPR009057">
    <property type="entry name" value="Homeodomain-like_sf"/>
</dbReference>
<keyword evidence="5" id="KW-0472">Membrane</keyword>
<dbReference type="PANTHER" id="PTHR30055:SF234">
    <property type="entry name" value="HTH-TYPE TRANSCRIPTIONAL REGULATOR BETI"/>
    <property type="match status" value="1"/>
</dbReference>
<dbReference type="PRINTS" id="PR00455">
    <property type="entry name" value="HTHTETR"/>
</dbReference>
<keyword evidence="5" id="KW-1133">Transmembrane helix</keyword>
<evidence type="ECO:0000259" key="6">
    <source>
        <dbReference type="PROSITE" id="PS50977"/>
    </source>
</evidence>
<dbReference type="PANTHER" id="PTHR30055">
    <property type="entry name" value="HTH-TYPE TRANSCRIPTIONAL REGULATOR RUTR"/>
    <property type="match status" value="1"/>
</dbReference>
<evidence type="ECO:0000256" key="4">
    <source>
        <dbReference type="PROSITE-ProRule" id="PRU00335"/>
    </source>
</evidence>
<feature type="transmembrane region" description="Helical" evidence="5">
    <location>
        <begin position="159"/>
        <end position="183"/>
    </location>
</feature>
<evidence type="ECO:0000313" key="7">
    <source>
        <dbReference type="EMBL" id="GAA4459793.1"/>
    </source>
</evidence>
<evidence type="ECO:0000256" key="3">
    <source>
        <dbReference type="ARBA" id="ARBA00023163"/>
    </source>
</evidence>
<dbReference type="Gene3D" id="1.10.357.10">
    <property type="entry name" value="Tetracycline Repressor, domain 2"/>
    <property type="match status" value="1"/>
</dbReference>
<dbReference type="Proteomes" id="UP001500067">
    <property type="component" value="Unassembled WGS sequence"/>
</dbReference>